<dbReference type="RefSeq" id="XP_018010765.1">
    <property type="nucleotide sequence ID" value="XM_018155276.2"/>
</dbReference>
<dbReference type="PANTHER" id="PTHR12042">
    <property type="entry name" value="LACTOSYLCERAMIDE 4-ALPHA-GALACTOSYLTRANSFERASE ALPHA- 1,4-GALACTOSYLTRANSFERASE"/>
    <property type="match status" value="1"/>
</dbReference>
<proteinExistence type="predicted"/>
<dbReference type="InterPro" id="IPR051981">
    <property type="entry name" value="Glycosyltransf_32"/>
</dbReference>
<gene>
    <name evidence="4" type="primary">LOC108668121</name>
</gene>
<dbReference type="Proteomes" id="UP000694843">
    <property type="component" value="Unplaced"/>
</dbReference>
<sequence>MSESSTKTGVKGNSWGLITVTSVIVVAVAYSHYMEVQVPAEEIRRRREAYGYGAVADTAPTTPPKLGCHPGVNDPQLRSLPHFYKDVAPDPSAQNIYQIEVSMAMKITHKMLCSIESMCSVNSDAHVWFLVTRATLDASSAQRLLSLQKICPRLCVAHVNVRTVMRNTSFHEILNSDDFWNTPYLFTQLSDVMRFAIVYNSGGLYTDTDILALRPFKNISKNYFVAEDNKGSRPSNALFHFERHHPTPKRFLEFLADTFSPVISRLMYGTLGPHGLARFFWHSKCSFRILTLLNAPAEYPAPGDPIGKRASSRDDSARNNETAYRTPRNAVKFDDEPTDRVGDDVNGSPDCIYNIFGKNAHHFIYYLNCLSLFYRNKTLLGPDDNILPSSFTLELFNSVTKTTPVEEGSLVDIIAQKTCPLTHSKCPSLMCN</sequence>
<dbReference type="OrthoDB" id="409543at2759"/>
<dbReference type="InterPro" id="IPR029044">
    <property type="entry name" value="Nucleotide-diphossugar_trans"/>
</dbReference>
<dbReference type="Pfam" id="PF04488">
    <property type="entry name" value="Gly_transf_sug"/>
    <property type="match status" value="1"/>
</dbReference>
<dbReference type="PANTHER" id="PTHR12042:SF21">
    <property type="entry name" value="ALPHA1,4-GALACTOSYLTRANSFERASE 1-RELATED"/>
    <property type="match status" value="1"/>
</dbReference>
<reference evidence="4" key="1">
    <citation type="submission" date="2025-08" db="UniProtKB">
        <authorList>
            <consortium name="RefSeq"/>
        </authorList>
    </citation>
    <scope>IDENTIFICATION</scope>
    <source>
        <tissue evidence="4">Whole organism</tissue>
    </source>
</reference>
<dbReference type="AlphaFoldDB" id="A0A8B7NB09"/>
<evidence type="ECO:0000256" key="2">
    <source>
        <dbReference type="SAM" id="Phobius"/>
    </source>
</evidence>
<dbReference type="GeneID" id="108668121"/>
<evidence type="ECO:0000313" key="4">
    <source>
        <dbReference type="RefSeq" id="XP_018010765.1"/>
    </source>
</evidence>
<name>A0A8B7NB09_HYAAZ</name>
<keyword evidence="2" id="KW-0812">Transmembrane</keyword>
<keyword evidence="3" id="KW-1185">Reference proteome</keyword>
<dbReference type="GO" id="GO:0006688">
    <property type="term" value="P:glycosphingolipid biosynthetic process"/>
    <property type="evidence" value="ECO:0007669"/>
    <property type="project" value="TreeGrafter"/>
</dbReference>
<dbReference type="Gene3D" id="3.90.550.20">
    <property type="match status" value="1"/>
</dbReference>
<keyword evidence="2" id="KW-0472">Membrane</keyword>
<dbReference type="KEGG" id="hazt:108668121"/>
<organism evidence="3 4">
    <name type="scientific">Hyalella azteca</name>
    <name type="common">Amphipod</name>
    <dbReference type="NCBI Taxonomy" id="294128"/>
    <lineage>
        <taxon>Eukaryota</taxon>
        <taxon>Metazoa</taxon>
        <taxon>Ecdysozoa</taxon>
        <taxon>Arthropoda</taxon>
        <taxon>Crustacea</taxon>
        <taxon>Multicrustacea</taxon>
        <taxon>Malacostraca</taxon>
        <taxon>Eumalacostraca</taxon>
        <taxon>Peracarida</taxon>
        <taxon>Amphipoda</taxon>
        <taxon>Senticaudata</taxon>
        <taxon>Talitrida</taxon>
        <taxon>Talitroidea</taxon>
        <taxon>Hyalellidae</taxon>
        <taxon>Hyalella</taxon>
    </lineage>
</organism>
<feature type="transmembrane region" description="Helical" evidence="2">
    <location>
        <begin position="12"/>
        <end position="33"/>
    </location>
</feature>
<keyword evidence="2" id="KW-1133">Transmembrane helix</keyword>
<dbReference type="InterPro" id="IPR007577">
    <property type="entry name" value="GlycoTrfase_DXD_sugar-bd_CS"/>
</dbReference>
<dbReference type="GO" id="GO:0016020">
    <property type="term" value="C:membrane"/>
    <property type="evidence" value="ECO:0007669"/>
    <property type="project" value="GOC"/>
</dbReference>
<evidence type="ECO:0000313" key="3">
    <source>
        <dbReference type="Proteomes" id="UP000694843"/>
    </source>
</evidence>
<dbReference type="SUPFAM" id="SSF53448">
    <property type="entry name" value="Nucleotide-diphospho-sugar transferases"/>
    <property type="match status" value="1"/>
</dbReference>
<dbReference type="GO" id="GO:0016758">
    <property type="term" value="F:hexosyltransferase activity"/>
    <property type="evidence" value="ECO:0007669"/>
    <property type="project" value="TreeGrafter"/>
</dbReference>
<evidence type="ECO:0000256" key="1">
    <source>
        <dbReference type="SAM" id="MobiDB-lite"/>
    </source>
</evidence>
<protein>
    <submittedName>
        <fullName evidence="4">Uncharacterized protein LOC108668121</fullName>
    </submittedName>
</protein>
<accession>A0A8B7NB09</accession>
<feature type="region of interest" description="Disordered" evidence="1">
    <location>
        <begin position="303"/>
        <end position="339"/>
    </location>
</feature>